<comment type="caution">
    <text evidence="1">The sequence shown here is derived from an EMBL/GenBank/DDBJ whole genome shotgun (WGS) entry which is preliminary data.</text>
</comment>
<organism evidence="1">
    <name type="scientific">mine drainage metagenome</name>
    <dbReference type="NCBI Taxonomy" id="410659"/>
    <lineage>
        <taxon>unclassified sequences</taxon>
        <taxon>metagenomes</taxon>
        <taxon>ecological metagenomes</taxon>
    </lineage>
</organism>
<evidence type="ECO:0000313" key="1">
    <source>
        <dbReference type="EMBL" id="CBH98893.1"/>
    </source>
</evidence>
<reference evidence="1" key="1">
    <citation type="submission" date="2009-10" db="EMBL/GenBank/DDBJ databases">
        <title>Diversity of trophic interactions inside an arsenic-rich microbial ecosystem.</title>
        <authorList>
            <person name="Bertin P.N."/>
            <person name="Heinrich-Salmeron A."/>
            <person name="Pelletier E."/>
            <person name="Goulhen-Chollet F."/>
            <person name="Arsene-Ploetze F."/>
            <person name="Gallien S."/>
            <person name="Calteau A."/>
            <person name="Vallenet D."/>
            <person name="Casiot C."/>
            <person name="Chane-Woon-Ming B."/>
            <person name="Giloteaux L."/>
            <person name="Barakat M."/>
            <person name="Bonnefoy V."/>
            <person name="Bruneel O."/>
            <person name="Chandler M."/>
            <person name="Cleiss J."/>
            <person name="Duran R."/>
            <person name="Elbaz-Poulichet F."/>
            <person name="Fonknechten N."/>
            <person name="Lauga B."/>
            <person name="Mornico D."/>
            <person name="Ortet P."/>
            <person name="Schaeffer C."/>
            <person name="Siguier P."/>
            <person name="Alexander Thil Smith A."/>
            <person name="Van Dorsselaer A."/>
            <person name="Weissenbach J."/>
            <person name="Medigue C."/>
            <person name="Le Paslier D."/>
        </authorList>
    </citation>
    <scope>NUCLEOTIDE SEQUENCE</scope>
</reference>
<gene>
    <name evidence="1" type="ORF">CARN2_0067</name>
</gene>
<name>E6PVD6_9ZZZZ</name>
<dbReference type="EMBL" id="CABM01000064">
    <property type="protein sequence ID" value="CBH98893.1"/>
    <property type="molecule type" value="Genomic_DNA"/>
</dbReference>
<dbReference type="AlphaFoldDB" id="E6PVD6"/>
<protein>
    <submittedName>
        <fullName evidence="1">Uncharacterized protein</fullName>
    </submittedName>
</protein>
<accession>E6PVD6</accession>
<sequence length="61" mass="6804">MSSVLPQGLADLGHQMQAAADSYQDFGSGLFVWSLGEPAATAKRWDIESRKWVLNPQRPMR</sequence>
<proteinExistence type="predicted"/>